<proteinExistence type="inferred from homology"/>
<name>A0ABV1KU68_9BACL</name>
<sequence length="382" mass="39891">MKFVVAPDSFKESLSALQVARAIAEAIRDVIPAAKIEIIPMADGGEGTVEALTAAAEGELLSAEVTGPLGTPVQAIYGIINNGNQGDKEQRTAVLEAASVFGLSFVPIDERNPYRTTTRGMGELMLQLLNQGIRRFIIGLGGSGTNDGGIGMLAALGAKFYNGQGQSLYGYGQDLLELKSVNVEALDARLSECDIVIASDVQNPLCGSDGASVIYGPQKGAQPDQVTALDLALNQYADILEEQTGRKAKTFPGAGAAGGTGFALLSVGAKIVQGAEVVANASRLRSKLTGADWVITGEGKSDNQTLNGKLPLYVARLAKEAGVRTILISGSLGENADELEMEFAASFSCVPRPMSLAVCLEQAEKNLSACARNVVRLIRSES</sequence>
<gene>
    <name evidence="5" type="ORF">QJS35_14600</name>
</gene>
<dbReference type="Gene3D" id="3.90.1510.10">
    <property type="entry name" value="Glycerate kinase, domain 2"/>
    <property type="match status" value="1"/>
</dbReference>
<dbReference type="PANTHER" id="PTHR21599:SF0">
    <property type="entry name" value="GLYCERATE KINASE"/>
    <property type="match status" value="1"/>
</dbReference>
<dbReference type="Pfam" id="PF02595">
    <property type="entry name" value="Gly_kinase"/>
    <property type="match status" value="1"/>
</dbReference>
<comment type="similarity">
    <text evidence="1 4">Belongs to the glycerate kinase type-1 family.</text>
</comment>
<evidence type="ECO:0000256" key="4">
    <source>
        <dbReference type="PIRNR" id="PIRNR006078"/>
    </source>
</evidence>
<evidence type="ECO:0000313" key="5">
    <source>
        <dbReference type="EMBL" id="MEQ4483621.1"/>
    </source>
</evidence>
<evidence type="ECO:0000313" key="6">
    <source>
        <dbReference type="Proteomes" id="UP001493487"/>
    </source>
</evidence>
<dbReference type="EC" id="2.7.1.31" evidence="5"/>
<dbReference type="GO" id="GO:0008887">
    <property type="term" value="F:glycerate kinase activity"/>
    <property type="evidence" value="ECO:0007669"/>
    <property type="project" value="UniProtKB-EC"/>
</dbReference>
<comment type="caution">
    <text evidence="5">The sequence shown here is derived from an EMBL/GenBank/DDBJ whole genome shotgun (WGS) entry which is preliminary data.</text>
</comment>
<reference evidence="5 6" key="1">
    <citation type="journal article" date="2023" name="Genome Announc.">
        <title>Pan-Genome Analyses of the Genus Cohnella and Proposal of the Novel Species Cohnella silvisoli sp. nov., Isolated from Forest Soil.</title>
        <authorList>
            <person name="Wang C."/>
            <person name="Mao L."/>
            <person name="Bao G."/>
            <person name="Zhu H."/>
        </authorList>
    </citation>
    <scope>NUCLEOTIDE SEQUENCE [LARGE SCALE GENOMIC DNA]</scope>
    <source>
        <strain evidence="5 6">NL03-T5-1</strain>
    </source>
</reference>
<dbReference type="PANTHER" id="PTHR21599">
    <property type="entry name" value="GLYCERATE KINASE"/>
    <property type="match status" value="1"/>
</dbReference>
<dbReference type="RefSeq" id="WP_232186206.1">
    <property type="nucleotide sequence ID" value="NZ_JAIOAP010000007.1"/>
</dbReference>
<dbReference type="InterPro" id="IPR018197">
    <property type="entry name" value="Glycerate_kinase_RE-like"/>
</dbReference>
<accession>A0ABV1KU68</accession>
<evidence type="ECO:0000256" key="3">
    <source>
        <dbReference type="ARBA" id="ARBA00022777"/>
    </source>
</evidence>
<dbReference type="InterPro" id="IPR036129">
    <property type="entry name" value="Glycerate_kinase_sf"/>
</dbReference>
<dbReference type="PIRSF" id="PIRSF006078">
    <property type="entry name" value="GlxK"/>
    <property type="match status" value="1"/>
</dbReference>
<keyword evidence="6" id="KW-1185">Reference proteome</keyword>
<dbReference type="InterPro" id="IPR018193">
    <property type="entry name" value="Glyc_kinase_flavodox-like_fold"/>
</dbReference>
<dbReference type="EMBL" id="JASKHM010000008">
    <property type="protein sequence ID" value="MEQ4483621.1"/>
    <property type="molecule type" value="Genomic_DNA"/>
</dbReference>
<evidence type="ECO:0000256" key="2">
    <source>
        <dbReference type="ARBA" id="ARBA00022679"/>
    </source>
</evidence>
<dbReference type="InterPro" id="IPR004381">
    <property type="entry name" value="Glycerate_kinase"/>
</dbReference>
<dbReference type="SUPFAM" id="SSF110738">
    <property type="entry name" value="Glycerate kinase I"/>
    <property type="match status" value="1"/>
</dbReference>
<keyword evidence="2 4" id="KW-0808">Transferase</keyword>
<dbReference type="Gene3D" id="3.40.50.10350">
    <property type="entry name" value="Glycerate kinase, domain 1"/>
    <property type="match status" value="1"/>
</dbReference>
<dbReference type="NCBIfam" id="TIGR00045">
    <property type="entry name" value="glycerate kinase"/>
    <property type="match status" value="1"/>
</dbReference>
<keyword evidence="3 4" id="KW-0418">Kinase</keyword>
<evidence type="ECO:0000256" key="1">
    <source>
        <dbReference type="ARBA" id="ARBA00006284"/>
    </source>
</evidence>
<protein>
    <submittedName>
        <fullName evidence="5">Glycerate kinase</fullName>
        <ecNumber evidence="5">2.7.1.31</ecNumber>
    </submittedName>
</protein>
<dbReference type="Proteomes" id="UP001493487">
    <property type="component" value="Unassembled WGS sequence"/>
</dbReference>
<organism evidence="5 6">
    <name type="scientific">Cohnella silvisoli</name>
    <dbReference type="NCBI Taxonomy" id="2873699"/>
    <lineage>
        <taxon>Bacteria</taxon>
        <taxon>Bacillati</taxon>
        <taxon>Bacillota</taxon>
        <taxon>Bacilli</taxon>
        <taxon>Bacillales</taxon>
        <taxon>Paenibacillaceae</taxon>
        <taxon>Cohnella</taxon>
    </lineage>
</organism>